<comment type="caution">
    <text evidence="12">The sequence shown here is derived from an EMBL/GenBank/DDBJ whole genome shotgun (WGS) entry which is preliminary data.</text>
</comment>
<feature type="domain" description="Subtilisin-like protease fibronectin type-III" evidence="11">
    <location>
        <begin position="638"/>
        <end position="738"/>
    </location>
</feature>
<feature type="active site" description="Charge relay system" evidence="6 7">
    <location>
        <position position="528"/>
    </location>
</feature>
<feature type="domain" description="Inhibitor I9" evidence="10">
    <location>
        <begin position="28"/>
        <end position="105"/>
    </location>
</feature>
<evidence type="ECO:0000256" key="1">
    <source>
        <dbReference type="ARBA" id="ARBA00011073"/>
    </source>
</evidence>
<dbReference type="InterPro" id="IPR045051">
    <property type="entry name" value="SBT"/>
</dbReference>
<keyword evidence="3 8" id="KW-0732">Signal</keyword>
<gene>
    <name evidence="12" type="ORF">CEURO_LOCUS21632</name>
</gene>
<evidence type="ECO:0000256" key="6">
    <source>
        <dbReference type="PIRSR" id="PIRSR615500-1"/>
    </source>
</evidence>
<dbReference type="GO" id="GO:0006508">
    <property type="term" value="P:proteolysis"/>
    <property type="evidence" value="ECO:0007669"/>
    <property type="project" value="UniProtKB-KW"/>
</dbReference>
<dbReference type="InterPro" id="IPR010259">
    <property type="entry name" value="S8pro/Inhibitor_I9"/>
</dbReference>
<feature type="signal peptide" evidence="8">
    <location>
        <begin position="1"/>
        <end position="19"/>
    </location>
</feature>
<protein>
    <submittedName>
        <fullName evidence="12">Uncharacterized protein</fullName>
    </submittedName>
</protein>
<dbReference type="CDD" id="cd02120">
    <property type="entry name" value="PA_subtilisin_like"/>
    <property type="match status" value="1"/>
</dbReference>
<evidence type="ECO:0000259" key="11">
    <source>
        <dbReference type="Pfam" id="PF17766"/>
    </source>
</evidence>
<dbReference type="InterPro" id="IPR041469">
    <property type="entry name" value="Subtilisin-like_FN3"/>
</dbReference>
<feature type="active site" description="Charge relay system" evidence="6 7">
    <location>
        <position position="136"/>
    </location>
</feature>
<dbReference type="InterPro" id="IPR022398">
    <property type="entry name" value="Peptidase_S8_His-AS"/>
</dbReference>
<dbReference type="InterPro" id="IPR015500">
    <property type="entry name" value="Peptidase_S8_subtilisin-rel"/>
</dbReference>
<reference evidence="12" key="1">
    <citation type="submission" date="2022-07" db="EMBL/GenBank/DDBJ databases">
        <authorList>
            <person name="Macas J."/>
            <person name="Novak P."/>
            <person name="Neumann P."/>
        </authorList>
    </citation>
    <scope>NUCLEOTIDE SEQUENCE</scope>
</reference>
<keyword evidence="13" id="KW-1185">Reference proteome</keyword>
<dbReference type="InterPro" id="IPR034197">
    <property type="entry name" value="Peptidases_S8_3"/>
</dbReference>
<dbReference type="PANTHER" id="PTHR10795">
    <property type="entry name" value="PROPROTEIN CONVERTASE SUBTILISIN/KEXIN"/>
    <property type="match status" value="1"/>
</dbReference>
<keyword evidence="2 7" id="KW-0645">Protease</keyword>
<name>A0A9P1EP20_CUSEU</name>
<dbReference type="InterPro" id="IPR037045">
    <property type="entry name" value="S8pro/Inhibitor_I9_sf"/>
</dbReference>
<feature type="active site" description="Charge relay system" evidence="6 7">
    <location>
        <position position="200"/>
    </location>
</feature>
<evidence type="ECO:0000313" key="13">
    <source>
        <dbReference type="Proteomes" id="UP001152484"/>
    </source>
</evidence>
<dbReference type="Pfam" id="PF00082">
    <property type="entry name" value="Peptidase_S8"/>
    <property type="match status" value="1"/>
</dbReference>
<dbReference type="FunFam" id="3.40.50.200:FF:000006">
    <property type="entry name" value="Subtilisin-like protease SBT1.5"/>
    <property type="match status" value="1"/>
</dbReference>
<keyword evidence="5 7" id="KW-0720">Serine protease</keyword>
<evidence type="ECO:0000259" key="10">
    <source>
        <dbReference type="Pfam" id="PF05922"/>
    </source>
</evidence>
<dbReference type="EMBL" id="CAMAPE010000074">
    <property type="protein sequence ID" value="CAH9117672.1"/>
    <property type="molecule type" value="Genomic_DNA"/>
</dbReference>
<dbReference type="InterPro" id="IPR036852">
    <property type="entry name" value="Peptidase_S8/S53_dom_sf"/>
</dbReference>
<dbReference type="Gene3D" id="3.50.30.30">
    <property type="match status" value="1"/>
</dbReference>
<feature type="chain" id="PRO_5040157680" evidence="8">
    <location>
        <begin position="20"/>
        <end position="746"/>
    </location>
</feature>
<dbReference type="Gene3D" id="3.40.50.200">
    <property type="entry name" value="Peptidase S8/S53 domain"/>
    <property type="match status" value="1"/>
</dbReference>
<dbReference type="Pfam" id="PF05922">
    <property type="entry name" value="Inhibitor_I9"/>
    <property type="match status" value="1"/>
</dbReference>
<dbReference type="SUPFAM" id="SSF52743">
    <property type="entry name" value="Subtilisin-like"/>
    <property type="match status" value="1"/>
</dbReference>
<accession>A0A9P1EP20</accession>
<sequence length="746" mass="79642">MKTILFCFIFFLVVRVCNASDDNKRKPYIVYLGELLAHNSISAVDEHHNLLTQAIGDEEVARKSRIHSYSKSFSGFVAKLLPHEARTLSRQERVISVFPNTVRKLLTTRSWDFLGMPTTVKRNEETESNLIVGLLDTGIWVESPSFNDAGFGPPPAKWKGKCDTGVNFTKCNNKVIGARYFNLEGGAPADQVTPGDLDGHGTHIASIAGGRVVNGASLYGIGKGTARGGVPSARLASYKVCWGQGCQDMDVLAGFDNAIADGVDIISISVSGTPRHFFEDPIAIGSFHAMKRGILTSAAAGNEGPTLGTVQNVAPWILTVAASSSDRQFESGVKLGNGQLFSGVSINTFKPPGGNQMYPLTSGTLARDKNATYAGNYSACDYGSLSASMVKGKIVYCLGSSSQDYNIKGINGAGVISADHLSDTPLPTIIPGTVVDINNGFKIDHYINSTRSPTAVIYPSRAVNSSSTAPFVTSFSARGPNPISLNILKPDLAAPGLSILAAYTKYASMTGQEEDTRVVEYNIESGTSMSCPHVAGAAAYVKTFHPNWSPAAIKSALMTTARAMKVNPVGAYLASGSGLIRPGKAVSPGLVYDIDMNAYVSYLCKEGFNFTGMDSVTGSRSNGSGCSSYPAAQGSDGLNYPTMHLQLTSPHNSTFSAVFYRTVTYVGSAPTAFKAYVKSPPGASFNVVPNILSFQHTNQKKSYRVEVRGKFLRPNSWYRAGSVVWKDPTHCVKSPVLVYRPLPPPA</sequence>
<evidence type="ECO:0000256" key="4">
    <source>
        <dbReference type="ARBA" id="ARBA00022801"/>
    </source>
</evidence>
<dbReference type="Proteomes" id="UP001152484">
    <property type="component" value="Unassembled WGS sequence"/>
</dbReference>
<evidence type="ECO:0000256" key="7">
    <source>
        <dbReference type="PROSITE-ProRule" id="PRU01240"/>
    </source>
</evidence>
<dbReference type="PROSITE" id="PS00137">
    <property type="entry name" value="SUBTILASE_HIS"/>
    <property type="match status" value="1"/>
</dbReference>
<organism evidence="12 13">
    <name type="scientific">Cuscuta europaea</name>
    <name type="common">European dodder</name>
    <dbReference type="NCBI Taxonomy" id="41803"/>
    <lineage>
        <taxon>Eukaryota</taxon>
        <taxon>Viridiplantae</taxon>
        <taxon>Streptophyta</taxon>
        <taxon>Embryophyta</taxon>
        <taxon>Tracheophyta</taxon>
        <taxon>Spermatophyta</taxon>
        <taxon>Magnoliopsida</taxon>
        <taxon>eudicotyledons</taxon>
        <taxon>Gunneridae</taxon>
        <taxon>Pentapetalae</taxon>
        <taxon>asterids</taxon>
        <taxon>lamiids</taxon>
        <taxon>Solanales</taxon>
        <taxon>Convolvulaceae</taxon>
        <taxon>Cuscuteae</taxon>
        <taxon>Cuscuta</taxon>
        <taxon>Cuscuta subgen. Cuscuta</taxon>
    </lineage>
</organism>
<evidence type="ECO:0000313" key="12">
    <source>
        <dbReference type="EMBL" id="CAH9117672.1"/>
    </source>
</evidence>
<feature type="domain" description="Peptidase S8/S53" evidence="9">
    <location>
        <begin position="128"/>
        <end position="563"/>
    </location>
</feature>
<evidence type="ECO:0000256" key="3">
    <source>
        <dbReference type="ARBA" id="ARBA00022729"/>
    </source>
</evidence>
<evidence type="ECO:0000259" key="9">
    <source>
        <dbReference type="Pfam" id="PF00082"/>
    </source>
</evidence>
<dbReference type="InterPro" id="IPR000209">
    <property type="entry name" value="Peptidase_S8/S53_dom"/>
</dbReference>
<evidence type="ECO:0000256" key="2">
    <source>
        <dbReference type="ARBA" id="ARBA00022670"/>
    </source>
</evidence>
<dbReference type="GO" id="GO:0004252">
    <property type="term" value="F:serine-type endopeptidase activity"/>
    <property type="evidence" value="ECO:0007669"/>
    <property type="project" value="UniProtKB-UniRule"/>
</dbReference>
<dbReference type="InterPro" id="IPR023828">
    <property type="entry name" value="Peptidase_S8_Ser-AS"/>
</dbReference>
<keyword evidence="4 7" id="KW-0378">Hydrolase</keyword>
<dbReference type="CDD" id="cd04852">
    <property type="entry name" value="Peptidases_S8_3"/>
    <property type="match status" value="1"/>
</dbReference>
<dbReference type="Gene3D" id="3.30.70.80">
    <property type="entry name" value="Peptidase S8 propeptide/proteinase inhibitor I9"/>
    <property type="match status" value="1"/>
</dbReference>
<dbReference type="PROSITE" id="PS51892">
    <property type="entry name" value="SUBTILASE"/>
    <property type="match status" value="1"/>
</dbReference>
<dbReference type="Pfam" id="PF17766">
    <property type="entry name" value="fn3_6"/>
    <property type="match status" value="1"/>
</dbReference>
<dbReference type="OrthoDB" id="206201at2759"/>
<proteinExistence type="inferred from homology"/>
<dbReference type="Gene3D" id="2.60.40.2310">
    <property type="match status" value="1"/>
</dbReference>
<dbReference type="PRINTS" id="PR00723">
    <property type="entry name" value="SUBTILISIN"/>
</dbReference>
<evidence type="ECO:0000256" key="5">
    <source>
        <dbReference type="ARBA" id="ARBA00022825"/>
    </source>
</evidence>
<dbReference type="AlphaFoldDB" id="A0A9P1EP20"/>
<dbReference type="PROSITE" id="PS00138">
    <property type="entry name" value="SUBTILASE_SER"/>
    <property type="match status" value="1"/>
</dbReference>
<comment type="similarity">
    <text evidence="1 7">Belongs to the peptidase S8 family.</text>
</comment>
<evidence type="ECO:0000256" key="8">
    <source>
        <dbReference type="SAM" id="SignalP"/>
    </source>
</evidence>